<dbReference type="AlphaFoldDB" id="A0AAD7S8Z9"/>
<comment type="caution">
    <text evidence="2">The sequence shown here is derived from an EMBL/GenBank/DDBJ whole genome shotgun (WGS) entry which is preliminary data.</text>
</comment>
<accession>A0AAD7S8Z9</accession>
<reference evidence="2" key="1">
    <citation type="journal article" date="2023" name="Science">
        <title>Genome structures resolve the early diversification of teleost fishes.</title>
        <authorList>
            <person name="Parey E."/>
            <person name="Louis A."/>
            <person name="Montfort J."/>
            <person name="Bouchez O."/>
            <person name="Roques C."/>
            <person name="Iampietro C."/>
            <person name="Lluch J."/>
            <person name="Castinel A."/>
            <person name="Donnadieu C."/>
            <person name="Desvignes T."/>
            <person name="Floi Bucao C."/>
            <person name="Jouanno E."/>
            <person name="Wen M."/>
            <person name="Mejri S."/>
            <person name="Dirks R."/>
            <person name="Jansen H."/>
            <person name="Henkel C."/>
            <person name="Chen W.J."/>
            <person name="Zahm M."/>
            <person name="Cabau C."/>
            <person name="Klopp C."/>
            <person name="Thompson A.W."/>
            <person name="Robinson-Rechavi M."/>
            <person name="Braasch I."/>
            <person name="Lecointre G."/>
            <person name="Bobe J."/>
            <person name="Postlethwait J.H."/>
            <person name="Berthelot C."/>
            <person name="Roest Crollius H."/>
            <person name="Guiguen Y."/>
        </authorList>
    </citation>
    <scope>NUCLEOTIDE SEQUENCE</scope>
    <source>
        <strain evidence="2">NC1722</strain>
    </source>
</reference>
<evidence type="ECO:0000313" key="2">
    <source>
        <dbReference type="EMBL" id="KAJ8397912.1"/>
    </source>
</evidence>
<dbReference type="InterPro" id="IPR026713">
    <property type="entry name" value="CRACD-like"/>
</dbReference>
<feature type="region of interest" description="Disordered" evidence="1">
    <location>
        <begin position="80"/>
        <end position="102"/>
    </location>
</feature>
<organism evidence="2 3">
    <name type="scientific">Aldrovandia affinis</name>
    <dbReference type="NCBI Taxonomy" id="143900"/>
    <lineage>
        <taxon>Eukaryota</taxon>
        <taxon>Metazoa</taxon>
        <taxon>Chordata</taxon>
        <taxon>Craniata</taxon>
        <taxon>Vertebrata</taxon>
        <taxon>Euteleostomi</taxon>
        <taxon>Actinopterygii</taxon>
        <taxon>Neopterygii</taxon>
        <taxon>Teleostei</taxon>
        <taxon>Notacanthiformes</taxon>
        <taxon>Halosauridae</taxon>
        <taxon>Aldrovandia</taxon>
    </lineage>
</organism>
<protein>
    <submittedName>
        <fullName evidence="2">Uncharacterized protein</fullName>
    </submittedName>
</protein>
<dbReference type="PANTHER" id="PTHR47743:SF1">
    <property type="entry name" value="CRACD-LIKE PROTEIN"/>
    <property type="match status" value="1"/>
</dbReference>
<proteinExistence type="predicted"/>
<feature type="compositionally biased region" description="Polar residues" evidence="1">
    <location>
        <begin position="84"/>
        <end position="97"/>
    </location>
</feature>
<evidence type="ECO:0000313" key="3">
    <source>
        <dbReference type="Proteomes" id="UP001221898"/>
    </source>
</evidence>
<dbReference type="Proteomes" id="UP001221898">
    <property type="component" value="Unassembled WGS sequence"/>
</dbReference>
<keyword evidence="3" id="KW-1185">Reference proteome</keyword>
<gene>
    <name evidence="2" type="ORF">AAFF_G00432590</name>
</gene>
<dbReference type="EMBL" id="JAINUG010000094">
    <property type="protein sequence ID" value="KAJ8397912.1"/>
    <property type="molecule type" value="Genomic_DNA"/>
</dbReference>
<evidence type="ECO:0000256" key="1">
    <source>
        <dbReference type="SAM" id="MobiDB-lite"/>
    </source>
</evidence>
<dbReference type="PANTHER" id="PTHR47743">
    <property type="entry name" value="KIAA1210 / KIAA1211 FAMILY MEMBER"/>
    <property type="match status" value="1"/>
</dbReference>
<name>A0AAD7S8Z9_9TELE</name>
<sequence>MSQSALKDQGAVDTCTLGVTTESRSLIAVYNSTAVHPGLRRAVTMDNNLGEVKGSSEDLAGKKKSRFQVLKQRLFGRIKRKESQGTMKQSRSISNVTAPEGVSRENDLEDEFVYSQGILGSRAVVT</sequence>